<reference evidence="2" key="1">
    <citation type="submission" date="2019-11" db="EMBL/GenBank/DDBJ databases">
        <title>Microbial mats filling the niche in hypersaline microbial mats.</title>
        <authorList>
            <person name="Wong H.L."/>
            <person name="Macleod F.I."/>
            <person name="White R.A. III"/>
            <person name="Burns B.P."/>
        </authorList>
    </citation>
    <scope>NUCLEOTIDE SEQUENCE</scope>
    <source>
        <strain evidence="2">Rbin_158</strain>
    </source>
</reference>
<dbReference type="PANTHER" id="PTHR31528">
    <property type="entry name" value="4-AMINO-5-HYDROXYMETHYL-2-METHYLPYRIMIDINE PHOSPHATE SYNTHASE THI11-RELATED"/>
    <property type="match status" value="1"/>
</dbReference>
<feature type="domain" description="SsuA/THI5-like" evidence="1">
    <location>
        <begin position="49"/>
        <end position="252"/>
    </location>
</feature>
<dbReference type="InterPro" id="IPR015168">
    <property type="entry name" value="SsuA/THI5"/>
</dbReference>
<sequence>MIKKSLASLLVVFFMSICVMVGVSHAELVKMTVIFPRSLEVLDDYYINVAWAMGYFEQEGLEVHAEGALGTTDASKLVAEGKGEVALPAPPVLFTAVANGLPIQDVFQQDQNYIFGFGVRKDSGIEDLADLKGKIISVGDVGWTVLIDPLLQSTVGFTTADTEVVAAGPGRAQLVAAGKADAVFTWEKEYQLWDAQGIDLKILRGFDYGVRFPGNGLTFAKEYIAEYPDRVVKFGRAWAKGIYFGKVNPAAATEITLEKYPMLGVSFEDSLKAIKAGVWVMNSDVTDEHGLGYHEFSYWQQLQDILFEQGTIPKKVPLEECITNEFIDEMNDFDRAAVE</sequence>
<dbReference type="Pfam" id="PF09084">
    <property type="entry name" value="NMT1"/>
    <property type="match status" value="1"/>
</dbReference>
<dbReference type="InterPro" id="IPR027939">
    <property type="entry name" value="NMT1/THI5"/>
</dbReference>
<dbReference type="EMBL" id="WJJP01000352">
    <property type="protein sequence ID" value="MBD3325076.1"/>
    <property type="molecule type" value="Genomic_DNA"/>
</dbReference>
<dbReference type="PANTHER" id="PTHR31528:SF15">
    <property type="entry name" value="RIBOFLAVIN-BINDING PROTEIN RIBY"/>
    <property type="match status" value="1"/>
</dbReference>
<dbReference type="Gene3D" id="3.40.190.10">
    <property type="entry name" value="Periplasmic binding protein-like II"/>
    <property type="match status" value="2"/>
</dbReference>
<dbReference type="Proteomes" id="UP000649604">
    <property type="component" value="Unassembled WGS sequence"/>
</dbReference>
<feature type="non-terminal residue" evidence="2">
    <location>
        <position position="339"/>
    </location>
</feature>
<proteinExistence type="predicted"/>
<evidence type="ECO:0000313" key="3">
    <source>
        <dbReference type="Proteomes" id="UP000649604"/>
    </source>
</evidence>
<dbReference type="AlphaFoldDB" id="A0A9D5JWM4"/>
<dbReference type="SUPFAM" id="SSF53850">
    <property type="entry name" value="Periplasmic binding protein-like II"/>
    <property type="match status" value="1"/>
</dbReference>
<accession>A0A9D5JWM4</accession>
<name>A0A9D5JWM4_9BACT</name>
<protein>
    <recommendedName>
        <fullName evidence="1">SsuA/THI5-like domain-containing protein</fullName>
    </recommendedName>
</protein>
<comment type="caution">
    <text evidence="2">The sequence shown here is derived from an EMBL/GenBank/DDBJ whole genome shotgun (WGS) entry which is preliminary data.</text>
</comment>
<dbReference type="GO" id="GO:0009228">
    <property type="term" value="P:thiamine biosynthetic process"/>
    <property type="evidence" value="ECO:0007669"/>
    <property type="project" value="InterPro"/>
</dbReference>
<evidence type="ECO:0000259" key="1">
    <source>
        <dbReference type="Pfam" id="PF09084"/>
    </source>
</evidence>
<evidence type="ECO:0000313" key="2">
    <source>
        <dbReference type="EMBL" id="MBD3325076.1"/>
    </source>
</evidence>
<organism evidence="2 3">
    <name type="scientific">candidate division KSB3 bacterium</name>
    <dbReference type="NCBI Taxonomy" id="2044937"/>
    <lineage>
        <taxon>Bacteria</taxon>
        <taxon>candidate division KSB3</taxon>
    </lineage>
</organism>
<gene>
    <name evidence="2" type="ORF">GF339_10860</name>
</gene>